<proteinExistence type="predicted"/>
<dbReference type="RefSeq" id="WP_025023517.1">
    <property type="nucleotide sequence ID" value="NZ_AZDZ01000002.1"/>
</dbReference>
<protein>
    <submittedName>
        <fullName evidence="2">Uncharacterized protein</fullName>
    </submittedName>
</protein>
<keyword evidence="1" id="KW-0812">Transmembrane</keyword>
<evidence type="ECO:0000313" key="2">
    <source>
        <dbReference type="EMBL" id="KRK81008.1"/>
    </source>
</evidence>
<gene>
    <name evidence="2" type="ORF">FD03_GL001144</name>
</gene>
<feature type="transmembrane region" description="Helical" evidence="1">
    <location>
        <begin position="78"/>
        <end position="96"/>
    </location>
</feature>
<dbReference type="AlphaFoldDB" id="A0A0R1KBZ8"/>
<feature type="transmembrane region" description="Helical" evidence="1">
    <location>
        <begin position="148"/>
        <end position="169"/>
    </location>
</feature>
<dbReference type="OrthoDB" id="2325524at2"/>
<evidence type="ECO:0000313" key="3">
    <source>
        <dbReference type="Proteomes" id="UP000051248"/>
    </source>
</evidence>
<feature type="transmembrane region" description="Helical" evidence="1">
    <location>
        <begin position="116"/>
        <end position="136"/>
    </location>
</feature>
<name>A0A0R1KBZ8_9LACO</name>
<feature type="transmembrane region" description="Helical" evidence="1">
    <location>
        <begin position="12"/>
        <end position="45"/>
    </location>
</feature>
<organism evidence="2 3">
    <name type="scientific">Companilactobacillus nodensis DSM 19682 = JCM 14932 = NBRC 107160</name>
    <dbReference type="NCBI Taxonomy" id="1423775"/>
    <lineage>
        <taxon>Bacteria</taxon>
        <taxon>Bacillati</taxon>
        <taxon>Bacillota</taxon>
        <taxon>Bacilli</taxon>
        <taxon>Lactobacillales</taxon>
        <taxon>Lactobacillaceae</taxon>
        <taxon>Companilactobacillus</taxon>
    </lineage>
</organism>
<dbReference type="PATRIC" id="fig|1423775.4.peg.1174"/>
<feature type="transmembrane region" description="Helical" evidence="1">
    <location>
        <begin position="175"/>
        <end position="195"/>
    </location>
</feature>
<sequence length="246" mass="27188">MSKFIKNNPVLIAIYVIIAILFCIINTLIGIAAIIIELFILGMIYTKSSGEKVPSNDYLAKVTGLERLDKSVVTTKDFFVMEAIAFILNMLSIFRLPVLTIDSTVNKLNLDSNMMASIGSISHKSGLTLFDIGMLLTKSSTPSKYIEYGKYAILITIIFAFIGAISQLFKKYNNLILLVCSIFPAAFYIIAYIASGSNVIIKRMIDTGFYMGLLSSIGLTAIALLKMSVLKDTAPQKREREESSFK</sequence>
<keyword evidence="3" id="KW-1185">Reference proteome</keyword>
<accession>A0A0R1KBZ8</accession>
<dbReference type="EMBL" id="AZDZ01000002">
    <property type="protein sequence ID" value="KRK81008.1"/>
    <property type="molecule type" value="Genomic_DNA"/>
</dbReference>
<keyword evidence="1" id="KW-0472">Membrane</keyword>
<dbReference type="Proteomes" id="UP000051248">
    <property type="component" value="Unassembled WGS sequence"/>
</dbReference>
<evidence type="ECO:0000256" key="1">
    <source>
        <dbReference type="SAM" id="Phobius"/>
    </source>
</evidence>
<keyword evidence="1" id="KW-1133">Transmembrane helix</keyword>
<reference evidence="2 3" key="1">
    <citation type="journal article" date="2015" name="Genome Announc.">
        <title>Expanding the biotechnology potential of lactobacilli through comparative genomics of 213 strains and associated genera.</title>
        <authorList>
            <person name="Sun Z."/>
            <person name="Harris H.M."/>
            <person name="McCann A."/>
            <person name="Guo C."/>
            <person name="Argimon S."/>
            <person name="Zhang W."/>
            <person name="Yang X."/>
            <person name="Jeffery I.B."/>
            <person name="Cooney J.C."/>
            <person name="Kagawa T.F."/>
            <person name="Liu W."/>
            <person name="Song Y."/>
            <person name="Salvetti E."/>
            <person name="Wrobel A."/>
            <person name="Rasinkangas P."/>
            <person name="Parkhill J."/>
            <person name="Rea M.C."/>
            <person name="O'Sullivan O."/>
            <person name="Ritari J."/>
            <person name="Douillard F.P."/>
            <person name="Paul Ross R."/>
            <person name="Yang R."/>
            <person name="Briner A.E."/>
            <person name="Felis G.E."/>
            <person name="de Vos W.M."/>
            <person name="Barrangou R."/>
            <person name="Klaenhammer T.R."/>
            <person name="Caufield P.W."/>
            <person name="Cui Y."/>
            <person name="Zhang H."/>
            <person name="O'Toole P.W."/>
        </authorList>
    </citation>
    <scope>NUCLEOTIDE SEQUENCE [LARGE SCALE GENOMIC DNA]</scope>
    <source>
        <strain evidence="2 3">DSM 19682</strain>
    </source>
</reference>
<feature type="transmembrane region" description="Helical" evidence="1">
    <location>
        <begin position="207"/>
        <end position="225"/>
    </location>
</feature>
<comment type="caution">
    <text evidence="2">The sequence shown here is derived from an EMBL/GenBank/DDBJ whole genome shotgun (WGS) entry which is preliminary data.</text>
</comment>